<name>A0ABN0VT30_9GAMM</name>
<dbReference type="InterPro" id="IPR058364">
    <property type="entry name" value="DUF8051"/>
</dbReference>
<dbReference type="Pfam" id="PF26225">
    <property type="entry name" value="DUF8051"/>
    <property type="match status" value="1"/>
</dbReference>
<evidence type="ECO:0000313" key="4">
    <source>
        <dbReference type="Proteomes" id="UP001501787"/>
    </source>
</evidence>
<gene>
    <name evidence="3" type="ORF">GCM10009129_11900</name>
</gene>
<feature type="transmembrane region" description="Helical" evidence="1">
    <location>
        <begin position="7"/>
        <end position="28"/>
    </location>
</feature>
<keyword evidence="1" id="KW-0812">Transmembrane</keyword>
<feature type="transmembrane region" description="Helical" evidence="1">
    <location>
        <begin position="72"/>
        <end position="92"/>
    </location>
</feature>
<comment type="caution">
    <text evidence="3">The sequence shown here is derived from an EMBL/GenBank/DDBJ whole genome shotgun (WGS) entry which is preliminary data.</text>
</comment>
<organism evidence="3 4">
    <name type="scientific">Psychrobacter aestuarii</name>
    <dbReference type="NCBI Taxonomy" id="556327"/>
    <lineage>
        <taxon>Bacteria</taxon>
        <taxon>Pseudomonadati</taxon>
        <taxon>Pseudomonadota</taxon>
        <taxon>Gammaproteobacteria</taxon>
        <taxon>Moraxellales</taxon>
        <taxon>Moraxellaceae</taxon>
        <taxon>Psychrobacter</taxon>
    </lineage>
</organism>
<keyword evidence="4" id="KW-1185">Reference proteome</keyword>
<keyword evidence="1" id="KW-0472">Membrane</keyword>
<accession>A0ABN0VT30</accession>
<feature type="transmembrane region" description="Helical" evidence="1">
    <location>
        <begin position="104"/>
        <end position="125"/>
    </location>
</feature>
<evidence type="ECO:0000259" key="2">
    <source>
        <dbReference type="Pfam" id="PF26225"/>
    </source>
</evidence>
<protein>
    <recommendedName>
        <fullName evidence="2">DUF8051 domain-containing protein</fullName>
    </recommendedName>
</protein>
<sequence length="134" mass="14776">MNKARIAVLAILTLSVINLCFVIFSNLVGMRALPDYSPMVMTLFNVFLMTLGLLSIWQLFAGIDGHLMRGKILLLLAVEFFVVYMAGITNIFPHSVEPMGQTLFIVQAFGVLLAVLLFASAGWYMKAVSVPESM</sequence>
<reference evidence="3 4" key="1">
    <citation type="journal article" date="2019" name="Int. J. Syst. Evol. Microbiol.">
        <title>The Global Catalogue of Microorganisms (GCM) 10K type strain sequencing project: providing services to taxonomists for standard genome sequencing and annotation.</title>
        <authorList>
            <consortium name="The Broad Institute Genomics Platform"/>
            <consortium name="The Broad Institute Genome Sequencing Center for Infectious Disease"/>
            <person name="Wu L."/>
            <person name="Ma J."/>
        </authorList>
    </citation>
    <scope>NUCLEOTIDE SEQUENCE [LARGE SCALE GENOMIC DNA]</scope>
    <source>
        <strain evidence="3 4">JCM 16343</strain>
    </source>
</reference>
<dbReference type="Proteomes" id="UP001501787">
    <property type="component" value="Unassembled WGS sequence"/>
</dbReference>
<evidence type="ECO:0000313" key="3">
    <source>
        <dbReference type="EMBL" id="GAA0316193.1"/>
    </source>
</evidence>
<dbReference type="RefSeq" id="WP_201504729.1">
    <property type="nucleotide sequence ID" value="NZ_BAAAFR010000002.1"/>
</dbReference>
<proteinExistence type="predicted"/>
<keyword evidence="1" id="KW-1133">Transmembrane helix</keyword>
<feature type="transmembrane region" description="Helical" evidence="1">
    <location>
        <begin position="40"/>
        <end position="60"/>
    </location>
</feature>
<evidence type="ECO:0000256" key="1">
    <source>
        <dbReference type="SAM" id="Phobius"/>
    </source>
</evidence>
<dbReference type="EMBL" id="BAAAFR010000002">
    <property type="protein sequence ID" value="GAA0316193.1"/>
    <property type="molecule type" value="Genomic_DNA"/>
</dbReference>
<feature type="domain" description="DUF8051" evidence="2">
    <location>
        <begin position="6"/>
        <end position="126"/>
    </location>
</feature>